<evidence type="ECO:0000313" key="3">
    <source>
        <dbReference type="Proteomes" id="UP001152803"/>
    </source>
</evidence>
<dbReference type="PANTHER" id="PTHR34094">
    <property type="match status" value="1"/>
</dbReference>
<reference evidence="2" key="1">
    <citation type="journal article" date="2023" name="Science">
        <title>Genome structures resolve the early diversification of teleost fishes.</title>
        <authorList>
            <person name="Parey E."/>
            <person name="Louis A."/>
            <person name="Montfort J."/>
            <person name="Bouchez O."/>
            <person name="Roques C."/>
            <person name="Iampietro C."/>
            <person name="Lluch J."/>
            <person name="Castinel A."/>
            <person name="Donnadieu C."/>
            <person name="Desvignes T."/>
            <person name="Floi Bucao C."/>
            <person name="Jouanno E."/>
            <person name="Wen M."/>
            <person name="Mejri S."/>
            <person name="Dirks R."/>
            <person name="Jansen H."/>
            <person name="Henkel C."/>
            <person name="Chen W.J."/>
            <person name="Zahm M."/>
            <person name="Cabau C."/>
            <person name="Klopp C."/>
            <person name="Thompson A.W."/>
            <person name="Robinson-Rechavi M."/>
            <person name="Braasch I."/>
            <person name="Lecointre G."/>
            <person name="Bobe J."/>
            <person name="Postlethwait J.H."/>
            <person name="Berthelot C."/>
            <person name="Roest Crollius H."/>
            <person name="Guiguen Y."/>
        </authorList>
    </citation>
    <scope>NUCLEOTIDE SEQUENCE</scope>
    <source>
        <strain evidence="2">Concon-B</strain>
    </source>
</reference>
<dbReference type="AlphaFoldDB" id="A0A9Q1DFX2"/>
<evidence type="ECO:0000313" key="2">
    <source>
        <dbReference type="EMBL" id="KAJ8268951.1"/>
    </source>
</evidence>
<protein>
    <recommendedName>
        <fullName evidence="1">DUF4097 domain-containing protein</fullName>
    </recommendedName>
</protein>
<organism evidence="2 3">
    <name type="scientific">Conger conger</name>
    <name type="common">Conger eel</name>
    <name type="synonym">Muraena conger</name>
    <dbReference type="NCBI Taxonomy" id="82655"/>
    <lineage>
        <taxon>Eukaryota</taxon>
        <taxon>Metazoa</taxon>
        <taxon>Chordata</taxon>
        <taxon>Craniata</taxon>
        <taxon>Vertebrata</taxon>
        <taxon>Euteleostomi</taxon>
        <taxon>Actinopterygii</taxon>
        <taxon>Neopterygii</taxon>
        <taxon>Teleostei</taxon>
        <taxon>Anguilliformes</taxon>
        <taxon>Congridae</taxon>
        <taxon>Conger</taxon>
    </lineage>
</organism>
<sequence length="316" mass="33778">MTNLRCNILVQPLDPHAFPGANRAFITVNGTSADQGLKLDNFHVQYNDQNKELTILSEKVNSNVSVELTAPIKSDLHITTLGEGNVKIQKMECDTCRVLTETGHCVLQSVKSHKVLVQSVGGNIICLGTIHGNVDMSTSGNSMVNIKKLQGTSMNVSTEHGPLKVKAIYAESTSVSSASGKIQLGNVHGDATVRSKLGDVIVDGSNGHLEVWSQEGDIDAYVGREGSAELRSKQGSISVRVPASMRAAVLLSGASVEVSPEISLHQVEQESTNTYTTLTALLNGKAEGGQWIKAQAERATVSLRTQSWFESLNLGD</sequence>
<gene>
    <name evidence="2" type="ORF">COCON_G00115580</name>
</gene>
<dbReference type="Gene3D" id="2.160.20.120">
    <property type="match status" value="1"/>
</dbReference>
<dbReference type="OrthoDB" id="5984441at2759"/>
<dbReference type="Pfam" id="PF13349">
    <property type="entry name" value="DUF4097"/>
    <property type="match status" value="1"/>
</dbReference>
<name>A0A9Q1DFX2_CONCO</name>
<dbReference type="EMBL" id="JAFJMO010000008">
    <property type="protein sequence ID" value="KAJ8268951.1"/>
    <property type="molecule type" value="Genomic_DNA"/>
</dbReference>
<feature type="domain" description="DUF4097" evidence="1">
    <location>
        <begin position="132"/>
        <end position="277"/>
    </location>
</feature>
<proteinExistence type="predicted"/>
<dbReference type="Proteomes" id="UP001152803">
    <property type="component" value="Unassembled WGS sequence"/>
</dbReference>
<accession>A0A9Q1DFX2</accession>
<dbReference type="PANTHER" id="PTHR34094:SF1">
    <property type="entry name" value="PROTEIN FAM185A"/>
    <property type="match status" value="1"/>
</dbReference>
<dbReference type="InterPro" id="IPR025164">
    <property type="entry name" value="Toastrack_DUF4097"/>
</dbReference>
<evidence type="ECO:0000259" key="1">
    <source>
        <dbReference type="Pfam" id="PF13349"/>
    </source>
</evidence>
<comment type="caution">
    <text evidence="2">The sequence shown here is derived from an EMBL/GenBank/DDBJ whole genome shotgun (WGS) entry which is preliminary data.</text>
</comment>
<keyword evidence="3" id="KW-1185">Reference proteome</keyword>